<dbReference type="KEGG" id="cam:101514561"/>
<gene>
    <name evidence="3" type="primary">LOC101514561</name>
</gene>
<dbReference type="PaxDb" id="3827-XP_004495580.1"/>
<proteinExistence type="predicted"/>
<reference evidence="3" key="2">
    <citation type="submission" date="2025-08" db="UniProtKB">
        <authorList>
            <consortium name="RefSeq"/>
        </authorList>
    </citation>
    <scope>IDENTIFICATION</scope>
    <source>
        <tissue evidence="3">Etiolated seedlings</tissue>
    </source>
</reference>
<dbReference type="Proteomes" id="UP000087171">
    <property type="component" value="Chromosome Ca4"/>
</dbReference>
<dbReference type="OrthoDB" id="2014825at2759"/>
<dbReference type="AlphaFoldDB" id="A0A1S2XXQ5"/>
<dbReference type="PANTHER" id="PTHR13132">
    <property type="entry name" value="ALPHA- 1,6 -FUCOSYLTRANSFERASE"/>
    <property type="match status" value="1"/>
</dbReference>
<dbReference type="FunFam" id="3.40.50.11350:FF:000008">
    <property type="entry name" value="Alpha-(1,6)-fucosyltransferase"/>
    <property type="match status" value="1"/>
</dbReference>
<dbReference type="RefSeq" id="XP_004495580.1">
    <property type="nucleotide sequence ID" value="XM_004495523.3"/>
</dbReference>
<protein>
    <submittedName>
        <fullName evidence="3">Uncharacterized protein LOC101514561</fullName>
    </submittedName>
</protein>
<dbReference type="GO" id="GO:0006487">
    <property type="term" value="P:protein N-linked glycosylation"/>
    <property type="evidence" value="ECO:0007669"/>
    <property type="project" value="TreeGrafter"/>
</dbReference>
<organism evidence="2 3">
    <name type="scientific">Cicer arietinum</name>
    <name type="common">Chickpea</name>
    <name type="synonym">Garbanzo</name>
    <dbReference type="NCBI Taxonomy" id="3827"/>
    <lineage>
        <taxon>Eukaryota</taxon>
        <taxon>Viridiplantae</taxon>
        <taxon>Streptophyta</taxon>
        <taxon>Embryophyta</taxon>
        <taxon>Tracheophyta</taxon>
        <taxon>Spermatophyta</taxon>
        <taxon>Magnoliopsida</taxon>
        <taxon>eudicotyledons</taxon>
        <taxon>Gunneridae</taxon>
        <taxon>Pentapetalae</taxon>
        <taxon>rosids</taxon>
        <taxon>fabids</taxon>
        <taxon>Fabales</taxon>
        <taxon>Fabaceae</taxon>
        <taxon>Papilionoideae</taxon>
        <taxon>50 kb inversion clade</taxon>
        <taxon>NPAAA clade</taxon>
        <taxon>Hologalegina</taxon>
        <taxon>IRL clade</taxon>
        <taxon>Cicereae</taxon>
        <taxon>Cicer</taxon>
    </lineage>
</organism>
<dbReference type="GeneID" id="101514561"/>
<dbReference type="PANTHER" id="PTHR13132:SF33">
    <property type="entry name" value="COATOMER PROTEIN"/>
    <property type="match status" value="1"/>
</dbReference>
<keyword evidence="2" id="KW-1185">Reference proteome</keyword>
<keyword evidence="1" id="KW-0472">Membrane</keyword>
<evidence type="ECO:0000256" key="1">
    <source>
        <dbReference type="SAM" id="Phobius"/>
    </source>
</evidence>
<keyword evidence="1" id="KW-0812">Transmembrane</keyword>
<feature type="transmembrane region" description="Helical" evidence="1">
    <location>
        <begin position="21"/>
        <end position="50"/>
    </location>
</feature>
<dbReference type="eggNOG" id="ENOG502QSTM">
    <property type="taxonomic scope" value="Eukaryota"/>
</dbReference>
<name>A0A1S2XXQ5_CICAR</name>
<reference evidence="2" key="1">
    <citation type="journal article" date="2013" name="Nat. Biotechnol.">
        <title>Draft genome sequence of chickpea (Cicer arietinum) provides a resource for trait improvement.</title>
        <authorList>
            <person name="Varshney R.K."/>
            <person name="Song C."/>
            <person name="Saxena R.K."/>
            <person name="Azam S."/>
            <person name="Yu S."/>
            <person name="Sharpe A.G."/>
            <person name="Cannon S."/>
            <person name="Baek J."/>
            <person name="Rosen B.D."/>
            <person name="Tar'an B."/>
            <person name="Millan T."/>
            <person name="Zhang X."/>
            <person name="Ramsay L.D."/>
            <person name="Iwata A."/>
            <person name="Wang Y."/>
            <person name="Nelson W."/>
            <person name="Farmer A.D."/>
            <person name="Gaur P.M."/>
            <person name="Soderlund C."/>
            <person name="Penmetsa R.V."/>
            <person name="Xu C."/>
            <person name="Bharti A.K."/>
            <person name="He W."/>
            <person name="Winter P."/>
            <person name="Zhao S."/>
            <person name="Hane J.K."/>
            <person name="Carrasquilla-Garcia N."/>
            <person name="Condie J.A."/>
            <person name="Upadhyaya H.D."/>
            <person name="Luo M.C."/>
            <person name="Thudi M."/>
            <person name="Gowda C.L."/>
            <person name="Singh N.P."/>
            <person name="Lichtenzveig J."/>
            <person name="Gali K.K."/>
            <person name="Rubio J."/>
            <person name="Nadarajan N."/>
            <person name="Dolezel J."/>
            <person name="Bansal K.C."/>
            <person name="Xu X."/>
            <person name="Edwards D."/>
            <person name="Zhang G."/>
            <person name="Kahl G."/>
            <person name="Gil J."/>
            <person name="Singh K.B."/>
            <person name="Datta S.K."/>
            <person name="Jackson S.A."/>
            <person name="Wang J."/>
            <person name="Cook D.R."/>
        </authorList>
    </citation>
    <scope>NUCLEOTIDE SEQUENCE [LARGE SCALE GENOMIC DNA]</scope>
    <source>
        <strain evidence="2">cv. CDC Frontier</strain>
    </source>
</reference>
<dbReference type="Gene3D" id="3.40.50.11350">
    <property type="match status" value="1"/>
</dbReference>
<evidence type="ECO:0000313" key="2">
    <source>
        <dbReference type="Proteomes" id="UP000087171"/>
    </source>
</evidence>
<evidence type="ECO:0000313" key="3">
    <source>
        <dbReference type="RefSeq" id="XP_004495580.1"/>
    </source>
</evidence>
<keyword evidence="1" id="KW-1133">Transmembrane helix</keyword>
<accession>A0A1S2XXQ5</accession>
<dbReference type="GO" id="GO:0046921">
    <property type="term" value="F:alpha-(1-&gt;6)-fucosyltransferase activity"/>
    <property type="evidence" value="ECO:0007669"/>
    <property type="project" value="TreeGrafter"/>
</dbReference>
<sequence>MNQKSIERVVSQRAMQMGSSFPCQICVVGFLCGICLTSLFLATLTSFGAFHFNPTLFSSMSIANSTTSHNNINMVTRSNCNFKIKETERLLNSKSTRERDDIDDERVSLLYSAWSEVSNKSTIDDNGDLEHKHGIRGSSLPNAPHLENCKLKTQLYHDFDERRGNDRFPPWTSWKGFLQTLPVTSNQLIQNPKHEAVSEGAYPPWIVGSDEDNYPLTRKVQRDIWIHQHPLNCSNPNVKFLVADWERLPGFGIGAQIASMCGLLGIAINEGRVLVANHYNRADHDGCKGSSRSSWSCYFLPETSLECRQRAFELMKTEEAWSKGVVTTKESYTSKNIWTGPTPRKWGLPWNYLQPTTSINGSLLASHRKMDNRWWRAQAVRYFMRFPTEYTCNLMNEARHVAFGKLAAKMVLQSLSADWSKESSNKQQSDINEYVWSNHKPWVPRPLLSMHVRMGDKACEMKVVEFEEYMQLADQIRSHFPNLNSIWLSTEMQQVIDKTREYSHWNFYYTKVRRQVRSNMSMADYEASLGREISTNYPLVNFLMAADSDFFVGTLGSTWSFLIDGMRNTGGKVMAGYLSVNKDRFW</sequence>